<evidence type="ECO:0000313" key="7">
    <source>
        <dbReference type="EMBL" id="KAJ4394243.1"/>
    </source>
</evidence>
<name>A0A9W9D022_9PEZI</name>
<feature type="domain" description="LysM" evidence="6">
    <location>
        <begin position="121"/>
        <end position="167"/>
    </location>
</feature>
<comment type="caution">
    <text evidence="7">The sequence shown here is derived from an EMBL/GenBank/DDBJ whole genome shotgun (WGS) entry which is preliminary data.</text>
</comment>
<dbReference type="EMBL" id="JAPEVB010000002">
    <property type="protein sequence ID" value="KAJ4394243.1"/>
    <property type="molecule type" value="Genomic_DNA"/>
</dbReference>
<feature type="chain" id="PRO_5040832858" description="LysM domain-containing protein" evidence="5">
    <location>
        <begin position="25"/>
        <end position="169"/>
    </location>
</feature>
<dbReference type="AlphaFoldDB" id="A0A9W9D022"/>
<evidence type="ECO:0000256" key="2">
    <source>
        <dbReference type="ARBA" id="ARBA00022729"/>
    </source>
</evidence>
<dbReference type="CDD" id="cd00118">
    <property type="entry name" value="LysM"/>
    <property type="match status" value="2"/>
</dbReference>
<feature type="domain" description="LysM" evidence="6">
    <location>
        <begin position="51"/>
        <end position="97"/>
    </location>
</feature>
<dbReference type="PROSITE" id="PS51782">
    <property type="entry name" value="LYSM"/>
    <property type="match status" value="2"/>
</dbReference>
<evidence type="ECO:0000259" key="6">
    <source>
        <dbReference type="PROSITE" id="PS51782"/>
    </source>
</evidence>
<dbReference type="SUPFAM" id="SSF54106">
    <property type="entry name" value="LysM domain"/>
    <property type="match status" value="2"/>
</dbReference>
<dbReference type="Gene3D" id="3.10.350.10">
    <property type="entry name" value="LysM domain"/>
    <property type="match status" value="2"/>
</dbReference>
<evidence type="ECO:0000313" key="8">
    <source>
        <dbReference type="Proteomes" id="UP001140453"/>
    </source>
</evidence>
<feature type="signal peptide" evidence="5">
    <location>
        <begin position="1"/>
        <end position="24"/>
    </location>
</feature>
<protein>
    <recommendedName>
        <fullName evidence="6">LysM domain-containing protein</fullName>
    </recommendedName>
</protein>
<evidence type="ECO:0000256" key="5">
    <source>
        <dbReference type="SAM" id="SignalP"/>
    </source>
</evidence>
<dbReference type="PANTHER" id="PTHR34997">
    <property type="entry name" value="AM15"/>
    <property type="match status" value="1"/>
</dbReference>
<sequence length="169" mass="18145">MASTKSIFGFSVVTFVSLFSLVMAQSTTTSSISTVVTPTPTQPEMVEDCHAFYLVQTNDTCYDISNKFDLALDLFDTWNPSVGAGCPALILGDWVCVGAEDYTPSATPAPIYSTTVDGCFAFYKVQSGDYCAKIAAEVDITLDQFYDYNPSVGSDCSALALDHWVCVGA</sequence>
<keyword evidence="3" id="KW-0843">Virulence</keyword>
<dbReference type="Proteomes" id="UP001140453">
    <property type="component" value="Unassembled WGS sequence"/>
</dbReference>
<evidence type="ECO:0000256" key="3">
    <source>
        <dbReference type="ARBA" id="ARBA00023026"/>
    </source>
</evidence>
<dbReference type="OrthoDB" id="5985073at2759"/>
<organism evidence="7 8">
    <name type="scientific">Gnomoniopsis smithogilvyi</name>
    <dbReference type="NCBI Taxonomy" id="1191159"/>
    <lineage>
        <taxon>Eukaryota</taxon>
        <taxon>Fungi</taxon>
        <taxon>Dikarya</taxon>
        <taxon>Ascomycota</taxon>
        <taxon>Pezizomycotina</taxon>
        <taxon>Sordariomycetes</taxon>
        <taxon>Sordariomycetidae</taxon>
        <taxon>Diaporthales</taxon>
        <taxon>Gnomoniaceae</taxon>
        <taxon>Gnomoniopsis</taxon>
    </lineage>
</organism>
<dbReference type="PANTHER" id="PTHR34997:SF2">
    <property type="entry name" value="LYSM DOMAIN-CONTAINING PROTEIN-RELATED"/>
    <property type="match status" value="1"/>
</dbReference>
<keyword evidence="1" id="KW-0147">Chitin-binding</keyword>
<keyword evidence="8" id="KW-1185">Reference proteome</keyword>
<accession>A0A9W9D022</accession>
<dbReference type="InterPro" id="IPR018392">
    <property type="entry name" value="LysM"/>
</dbReference>
<keyword evidence="2 5" id="KW-0732">Signal</keyword>
<dbReference type="GO" id="GO:0008061">
    <property type="term" value="F:chitin binding"/>
    <property type="evidence" value="ECO:0007669"/>
    <property type="project" value="UniProtKB-KW"/>
</dbReference>
<evidence type="ECO:0000256" key="1">
    <source>
        <dbReference type="ARBA" id="ARBA00022669"/>
    </source>
</evidence>
<comment type="similarity">
    <text evidence="4">Belongs to the secreted LysM effector family.</text>
</comment>
<proteinExistence type="inferred from homology"/>
<dbReference type="SMART" id="SM00257">
    <property type="entry name" value="LysM"/>
    <property type="match status" value="2"/>
</dbReference>
<dbReference type="InterPro" id="IPR052210">
    <property type="entry name" value="LysM1-like"/>
</dbReference>
<evidence type="ECO:0000256" key="4">
    <source>
        <dbReference type="ARBA" id="ARBA00044955"/>
    </source>
</evidence>
<reference evidence="7" key="1">
    <citation type="submission" date="2022-10" db="EMBL/GenBank/DDBJ databases">
        <title>Tapping the CABI collections for fungal endophytes: first genome assemblies for Collariella, Neodidymelliopsis, Ascochyta clinopodiicola, Didymella pomorum, Didymosphaeria variabile, Neocosmospora piperis and Neocucurbitaria cava.</title>
        <authorList>
            <person name="Hill R."/>
        </authorList>
    </citation>
    <scope>NUCLEOTIDE SEQUENCE</scope>
    <source>
        <strain evidence="7">IMI 355082</strain>
    </source>
</reference>
<gene>
    <name evidence="7" type="ORF">N0V93_003460</name>
</gene>
<dbReference type="InterPro" id="IPR036779">
    <property type="entry name" value="LysM_dom_sf"/>
</dbReference>
<dbReference type="Pfam" id="PF01476">
    <property type="entry name" value="LysM"/>
    <property type="match status" value="2"/>
</dbReference>